<protein>
    <submittedName>
        <fullName evidence="9">AI-2E family transporter YdiK</fullName>
    </submittedName>
</protein>
<dbReference type="PANTHER" id="PTHR21716">
    <property type="entry name" value="TRANSMEMBRANE PROTEIN"/>
    <property type="match status" value="1"/>
</dbReference>
<dbReference type="AlphaFoldDB" id="A0A4Q9EFY0"/>
<evidence type="ECO:0000256" key="5">
    <source>
        <dbReference type="ARBA" id="ARBA00022692"/>
    </source>
</evidence>
<evidence type="ECO:0000313" key="9">
    <source>
        <dbReference type="EMBL" id="TBM21029.1"/>
    </source>
</evidence>
<evidence type="ECO:0000256" key="1">
    <source>
        <dbReference type="ARBA" id="ARBA00004651"/>
    </source>
</evidence>
<dbReference type="Proteomes" id="UP000293380">
    <property type="component" value="Unassembled WGS sequence"/>
</dbReference>
<feature type="transmembrane region" description="Helical" evidence="8">
    <location>
        <begin position="312"/>
        <end position="339"/>
    </location>
</feature>
<name>A0A4Q9EFY0_9GAMM</name>
<feature type="transmembrane region" description="Helical" evidence="8">
    <location>
        <begin position="282"/>
        <end position="300"/>
    </location>
</feature>
<gene>
    <name evidence="9" type="primary">ydiK</name>
    <name evidence="9" type="ORF">EYY89_21835</name>
</gene>
<dbReference type="NCBIfam" id="NF008216">
    <property type="entry name" value="PRK10983.1"/>
    <property type="match status" value="1"/>
</dbReference>
<dbReference type="RefSeq" id="WP_130960652.1">
    <property type="nucleotide sequence ID" value="NZ_SITD01000069.1"/>
</dbReference>
<feature type="transmembrane region" description="Helical" evidence="8">
    <location>
        <begin position="168"/>
        <end position="186"/>
    </location>
</feature>
<evidence type="ECO:0000313" key="10">
    <source>
        <dbReference type="Proteomes" id="UP000293380"/>
    </source>
</evidence>
<sequence>MDFFKMETLPKYDLPRILFGCLFILLMLMTCLWVARPFILSLIWAGLVVIATWPLLILFQRWLRGSRRLAVLVLTLLLVILFFLPLVLMGTAVLDSSAMVMDKIASLKGHGFPDLAWLKSIPFIGAKLYAQWQAIIVDHGQTLVTKLEPHLRQWAATVLTQLSHLGQLFVHGILMLVISAVLYAKGESISLGIRHFATRLASDRGDAAVILAAQSIRAVAMGVVVTAVVQSVLGGIGLAICGVSGAMLLTVLMFVLCLAQLGPVLVMLPATAWLFWHGDTSWGSLLLVWSIVVGGLDNFLRPMLIRMGADLPMLLILTGVIGGLLAFGMIGLFIGPAVLAVSYRLMSAWVSEVPAPSALTTGAKHPL</sequence>
<keyword evidence="3" id="KW-0813">Transport</keyword>
<evidence type="ECO:0000256" key="7">
    <source>
        <dbReference type="ARBA" id="ARBA00023136"/>
    </source>
</evidence>
<keyword evidence="4" id="KW-1003">Cell membrane</keyword>
<feature type="transmembrane region" description="Helical" evidence="8">
    <location>
        <begin position="235"/>
        <end position="256"/>
    </location>
</feature>
<evidence type="ECO:0000256" key="6">
    <source>
        <dbReference type="ARBA" id="ARBA00022989"/>
    </source>
</evidence>
<keyword evidence="7 8" id="KW-0472">Membrane</keyword>
<dbReference type="Pfam" id="PF01594">
    <property type="entry name" value="AI-2E_transport"/>
    <property type="match status" value="1"/>
</dbReference>
<keyword evidence="6 8" id="KW-1133">Transmembrane helix</keyword>
<feature type="transmembrane region" description="Helical" evidence="8">
    <location>
        <begin position="207"/>
        <end position="229"/>
    </location>
</feature>
<dbReference type="GO" id="GO:0005886">
    <property type="term" value="C:plasma membrane"/>
    <property type="evidence" value="ECO:0007669"/>
    <property type="project" value="UniProtKB-SubCell"/>
</dbReference>
<comment type="similarity">
    <text evidence="2">Belongs to the autoinducer-2 exporter (AI-2E) (TC 2.A.86) family.</text>
</comment>
<comment type="caution">
    <text evidence="9">The sequence shown here is derived from an EMBL/GenBank/DDBJ whole genome shotgun (WGS) entry which is preliminary data.</text>
</comment>
<reference evidence="9 10" key="1">
    <citation type="submission" date="2019-02" db="EMBL/GenBank/DDBJ databases">
        <title>Comparative genomic analysis of the Hafnia genus genomes.</title>
        <authorList>
            <person name="Zhiqiu Y."/>
            <person name="Chao Y."/>
            <person name="Yuhui D."/>
            <person name="Di H."/>
            <person name="Bin L."/>
        </authorList>
    </citation>
    <scope>NUCLEOTIDE SEQUENCE [LARGE SCALE GENOMIC DNA]</scope>
    <source>
        <strain evidence="9 10">PCM_1194</strain>
    </source>
</reference>
<dbReference type="PANTHER" id="PTHR21716:SF67">
    <property type="entry name" value="TRANSPORT PROTEIN YDIK-RELATED"/>
    <property type="match status" value="1"/>
</dbReference>
<comment type="subcellular location">
    <subcellularLocation>
        <location evidence="1">Cell membrane</location>
        <topology evidence="1">Multi-pass membrane protein</topology>
    </subcellularLocation>
</comment>
<evidence type="ECO:0000256" key="3">
    <source>
        <dbReference type="ARBA" id="ARBA00022448"/>
    </source>
</evidence>
<evidence type="ECO:0000256" key="2">
    <source>
        <dbReference type="ARBA" id="ARBA00009773"/>
    </source>
</evidence>
<proteinExistence type="inferred from homology"/>
<evidence type="ECO:0000256" key="4">
    <source>
        <dbReference type="ARBA" id="ARBA00022475"/>
    </source>
</evidence>
<feature type="transmembrane region" description="Helical" evidence="8">
    <location>
        <begin position="12"/>
        <end position="35"/>
    </location>
</feature>
<feature type="transmembrane region" description="Helical" evidence="8">
    <location>
        <begin position="71"/>
        <end position="94"/>
    </location>
</feature>
<evidence type="ECO:0000256" key="8">
    <source>
        <dbReference type="SAM" id="Phobius"/>
    </source>
</evidence>
<keyword evidence="5 8" id="KW-0812">Transmembrane</keyword>
<feature type="transmembrane region" description="Helical" evidence="8">
    <location>
        <begin position="41"/>
        <end position="59"/>
    </location>
</feature>
<organism evidence="9 10">
    <name type="scientific">Hafnia paralvei</name>
    <dbReference type="NCBI Taxonomy" id="546367"/>
    <lineage>
        <taxon>Bacteria</taxon>
        <taxon>Pseudomonadati</taxon>
        <taxon>Pseudomonadota</taxon>
        <taxon>Gammaproteobacteria</taxon>
        <taxon>Enterobacterales</taxon>
        <taxon>Hafniaceae</taxon>
        <taxon>Hafnia</taxon>
    </lineage>
</organism>
<feature type="transmembrane region" description="Helical" evidence="8">
    <location>
        <begin position="261"/>
        <end position="276"/>
    </location>
</feature>
<dbReference type="EMBL" id="SITD01000069">
    <property type="protein sequence ID" value="TBM21029.1"/>
    <property type="molecule type" value="Genomic_DNA"/>
</dbReference>
<dbReference type="InterPro" id="IPR002549">
    <property type="entry name" value="AI-2E-like"/>
</dbReference>
<accession>A0A4Q9EFY0</accession>